<sequence length="81" mass="9146">MGDSGYALRPWLLTPLQNPQGNNEETYNTKYKANTATIERCNSSLKIRFRCLLKHRALHGISVIVITVVVSLTSYFSLIMS</sequence>
<keyword evidence="6" id="KW-1185">Reference proteome</keyword>
<dbReference type="Pfam" id="PF13359">
    <property type="entry name" value="DDE_Tnp_4"/>
    <property type="match status" value="1"/>
</dbReference>
<organism evidence="5 6">
    <name type="scientific">Rhamnusium bicolor</name>
    <dbReference type="NCBI Taxonomy" id="1586634"/>
    <lineage>
        <taxon>Eukaryota</taxon>
        <taxon>Metazoa</taxon>
        <taxon>Ecdysozoa</taxon>
        <taxon>Arthropoda</taxon>
        <taxon>Hexapoda</taxon>
        <taxon>Insecta</taxon>
        <taxon>Pterygota</taxon>
        <taxon>Neoptera</taxon>
        <taxon>Endopterygota</taxon>
        <taxon>Coleoptera</taxon>
        <taxon>Polyphaga</taxon>
        <taxon>Cucujiformia</taxon>
        <taxon>Chrysomeloidea</taxon>
        <taxon>Cerambycidae</taxon>
        <taxon>Lepturinae</taxon>
        <taxon>Rhagiini</taxon>
        <taxon>Rhamnusium</taxon>
    </lineage>
</organism>
<comment type="cofactor">
    <cofactor evidence="1">
        <name>a divalent metal cation</name>
        <dbReference type="ChEBI" id="CHEBI:60240"/>
    </cofactor>
</comment>
<feature type="transmembrane region" description="Helical" evidence="3">
    <location>
        <begin position="57"/>
        <end position="78"/>
    </location>
</feature>
<dbReference type="EMBL" id="JANEYF010004450">
    <property type="protein sequence ID" value="KAJ8931156.1"/>
    <property type="molecule type" value="Genomic_DNA"/>
</dbReference>
<evidence type="ECO:0000313" key="6">
    <source>
        <dbReference type="Proteomes" id="UP001162156"/>
    </source>
</evidence>
<proteinExistence type="predicted"/>
<accession>A0AAV8WXK0</accession>
<evidence type="ECO:0000256" key="1">
    <source>
        <dbReference type="ARBA" id="ARBA00001968"/>
    </source>
</evidence>
<keyword evidence="3" id="KW-0472">Membrane</keyword>
<name>A0AAV8WXK0_9CUCU</name>
<evidence type="ECO:0000259" key="4">
    <source>
        <dbReference type="Pfam" id="PF13359"/>
    </source>
</evidence>
<gene>
    <name evidence="5" type="ORF">NQ314_015970</name>
</gene>
<evidence type="ECO:0000313" key="5">
    <source>
        <dbReference type="EMBL" id="KAJ8931156.1"/>
    </source>
</evidence>
<keyword evidence="2" id="KW-0479">Metal-binding</keyword>
<dbReference type="Proteomes" id="UP001162156">
    <property type="component" value="Unassembled WGS sequence"/>
</dbReference>
<feature type="domain" description="DDE Tnp4" evidence="4">
    <location>
        <begin position="1"/>
        <end position="57"/>
    </location>
</feature>
<keyword evidence="3" id="KW-1133">Transmembrane helix</keyword>
<protein>
    <recommendedName>
        <fullName evidence="4">DDE Tnp4 domain-containing protein</fullName>
    </recommendedName>
</protein>
<dbReference type="GO" id="GO:0046872">
    <property type="term" value="F:metal ion binding"/>
    <property type="evidence" value="ECO:0007669"/>
    <property type="project" value="UniProtKB-KW"/>
</dbReference>
<evidence type="ECO:0000256" key="2">
    <source>
        <dbReference type="ARBA" id="ARBA00022723"/>
    </source>
</evidence>
<evidence type="ECO:0000256" key="3">
    <source>
        <dbReference type="SAM" id="Phobius"/>
    </source>
</evidence>
<keyword evidence="3" id="KW-0812">Transmembrane</keyword>
<dbReference type="AlphaFoldDB" id="A0AAV8WXK0"/>
<comment type="caution">
    <text evidence="5">The sequence shown here is derived from an EMBL/GenBank/DDBJ whole genome shotgun (WGS) entry which is preliminary data.</text>
</comment>
<reference evidence="5" key="1">
    <citation type="journal article" date="2023" name="Insect Mol. Biol.">
        <title>Genome sequencing provides insights into the evolution of gene families encoding plant cell wall-degrading enzymes in longhorned beetles.</title>
        <authorList>
            <person name="Shin N.R."/>
            <person name="Okamura Y."/>
            <person name="Kirsch R."/>
            <person name="Pauchet Y."/>
        </authorList>
    </citation>
    <scope>NUCLEOTIDE SEQUENCE</scope>
    <source>
        <strain evidence="5">RBIC_L_NR</strain>
    </source>
</reference>
<dbReference type="InterPro" id="IPR027806">
    <property type="entry name" value="HARBI1_dom"/>
</dbReference>